<dbReference type="GO" id="GO:0003677">
    <property type="term" value="F:DNA binding"/>
    <property type="evidence" value="ECO:0007669"/>
    <property type="project" value="UniProtKB-KW"/>
</dbReference>
<name>A0A7I8WBC2_9ANNE</name>
<evidence type="ECO:0000256" key="4">
    <source>
        <dbReference type="ARBA" id="ARBA00023125"/>
    </source>
</evidence>
<evidence type="ECO:0000259" key="5">
    <source>
        <dbReference type="Pfam" id="PF05485"/>
    </source>
</evidence>
<dbReference type="OrthoDB" id="7683421at2759"/>
<dbReference type="AlphaFoldDB" id="A0A7I8WBC2"/>
<evidence type="ECO:0000313" key="7">
    <source>
        <dbReference type="Proteomes" id="UP000549394"/>
    </source>
</evidence>
<dbReference type="InterPro" id="IPR006612">
    <property type="entry name" value="THAP_Znf"/>
</dbReference>
<evidence type="ECO:0000256" key="2">
    <source>
        <dbReference type="ARBA" id="ARBA00022771"/>
    </source>
</evidence>
<proteinExistence type="predicted"/>
<organism evidence="6 7">
    <name type="scientific">Dimorphilus gyrociliatus</name>
    <dbReference type="NCBI Taxonomy" id="2664684"/>
    <lineage>
        <taxon>Eukaryota</taxon>
        <taxon>Metazoa</taxon>
        <taxon>Spiralia</taxon>
        <taxon>Lophotrochozoa</taxon>
        <taxon>Annelida</taxon>
        <taxon>Polychaeta</taxon>
        <taxon>Polychaeta incertae sedis</taxon>
        <taxon>Dinophilidae</taxon>
        <taxon>Dimorphilus</taxon>
    </lineage>
</organism>
<evidence type="ECO:0000256" key="1">
    <source>
        <dbReference type="ARBA" id="ARBA00022723"/>
    </source>
</evidence>
<feature type="domain" description="THAP-type" evidence="5">
    <location>
        <begin position="31"/>
        <end position="90"/>
    </location>
</feature>
<comment type="caution">
    <text evidence="6">The sequence shown here is derived from an EMBL/GenBank/DDBJ whole genome shotgun (WGS) entry which is preliminary data.</text>
</comment>
<gene>
    <name evidence="6" type="ORF">DGYR_LOCUS12805</name>
</gene>
<keyword evidence="3" id="KW-0862">Zinc</keyword>
<keyword evidence="4" id="KW-0238">DNA-binding</keyword>
<dbReference type="Proteomes" id="UP000549394">
    <property type="component" value="Unassembled WGS sequence"/>
</dbReference>
<dbReference type="Pfam" id="PF05485">
    <property type="entry name" value="THAP"/>
    <property type="match status" value="1"/>
</dbReference>
<keyword evidence="2" id="KW-0863">Zinc-finger</keyword>
<evidence type="ECO:0000313" key="6">
    <source>
        <dbReference type="EMBL" id="CAD5125429.1"/>
    </source>
</evidence>
<evidence type="ECO:0000256" key="3">
    <source>
        <dbReference type="ARBA" id="ARBA00022833"/>
    </source>
</evidence>
<sequence>MAVIGHFDGMDMKRGGSICQAVDFYLVSHLSLSNRVKQWVFDLRNIKLINDFKRDPKVLWNRRVCSDHFSPDAYTSKDGNRLLPTARPLIDKRMIPNIQTTDLFINIAKSKAAASDNPVIDTKQIEEKNMFGCES</sequence>
<dbReference type="EMBL" id="CAJFCJ010000026">
    <property type="protein sequence ID" value="CAD5125429.1"/>
    <property type="molecule type" value="Genomic_DNA"/>
</dbReference>
<keyword evidence="7" id="KW-1185">Reference proteome</keyword>
<protein>
    <submittedName>
        <fullName evidence="6">DgyrCDS13653</fullName>
    </submittedName>
</protein>
<accession>A0A7I8WBC2</accession>
<reference evidence="6 7" key="1">
    <citation type="submission" date="2020-08" db="EMBL/GenBank/DDBJ databases">
        <authorList>
            <person name="Hejnol A."/>
        </authorList>
    </citation>
    <scope>NUCLEOTIDE SEQUENCE [LARGE SCALE GENOMIC DNA]</scope>
</reference>
<keyword evidence="1" id="KW-0479">Metal-binding</keyword>
<dbReference type="GO" id="GO:0008270">
    <property type="term" value="F:zinc ion binding"/>
    <property type="evidence" value="ECO:0007669"/>
    <property type="project" value="UniProtKB-KW"/>
</dbReference>